<gene>
    <name evidence="2" type="ORF">DEO72_LG8g1453</name>
</gene>
<feature type="compositionally biased region" description="Polar residues" evidence="1">
    <location>
        <begin position="29"/>
        <end position="39"/>
    </location>
</feature>
<protein>
    <submittedName>
        <fullName evidence="2">Uncharacterized protein</fullName>
    </submittedName>
</protein>
<feature type="compositionally biased region" description="Polar residues" evidence="1">
    <location>
        <begin position="1"/>
        <end position="15"/>
    </location>
</feature>
<proteinExistence type="predicted"/>
<dbReference type="EMBL" id="CP039352">
    <property type="protein sequence ID" value="QCE03429.1"/>
    <property type="molecule type" value="Genomic_DNA"/>
</dbReference>
<reference evidence="2 3" key="1">
    <citation type="submission" date="2019-04" db="EMBL/GenBank/DDBJ databases">
        <title>An improved genome assembly and genetic linkage map for asparagus bean, Vigna unguiculata ssp. sesquipedialis.</title>
        <authorList>
            <person name="Xia Q."/>
            <person name="Zhang R."/>
            <person name="Dong Y."/>
        </authorList>
    </citation>
    <scope>NUCLEOTIDE SEQUENCE [LARGE SCALE GENOMIC DNA]</scope>
    <source>
        <tissue evidence="2">Leaf</tissue>
    </source>
</reference>
<keyword evidence="3" id="KW-1185">Reference proteome</keyword>
<dbReference type="AlphaFoldDB" id="A0A4D6MTK4"/>
<feature type="region of interest" description="Disordered" evidence="1">
    <location>
        <begin position="68"/>
        <end position="96"/>
    </location>
</feature>
<accession>A0A4D6MTK4</accession>
<evidence type="ECO:0000313" key="3">
    <source>
        <dbReference type="Proteomes" id="UP000501690"/>
    </source>
</evidence>
<evidence type="ECO:0000313" key="2">
    <source>
        <dbReference type="EMBL" id="QCE03429.1"/>
    </source>
</evidence>
<sequence length="96" mass="10620">MSQDYQTRHSTTKEGNLSGPIRIGHNQHTHTGNTCQPELNSRVTRVHPPSRAQLEGCHSELNSRNATCVTPIPSSTQGIRSELNSRNTNNPTFKIS</sequence>
<feature type="region of interest" description="Disordered" evidence="1">
    <location>
        <begin position="1"/>
        <end position="39"/>
    </location>
</feature>
<organism evidence="2 3">
    <name type="scientific">Vigna unguiculata</name>
    <name type="common">Cowpea</name>
    <dbReference type="NCBI Taxonomy" id="3917"/>
    <lineage>
        <taxon>Eukaryota</taxon>
        <taxon>Viridiplantae</taxon>
        <taxon>Streptophyta</taxon>
        <taxon>Embryophyta</taxon>
        <taxon>Tracheophyta</taxon>
        <taxon>Spermatophyta</taxon>
        <taxon>Magnoliopsida</taxon>
        <taxon>eudicotyledons</taxon>
        <taxon>Gunneridae</taxon>
        <taxon>Pentapetalae</taxon>
        <taxon>rosids</taxon>
        <taxon>fabids</taxon>
        <taxon>Fabales</taxon>
        <taxon>Fabaceae</taxon>
        <taxon>Papilionoideae</taxon>
        <taxon>50 kb inversion clade</taxon>
        <taxon>NPAAA clade</taxon>
        <taxon>indigoferoid/millettioid clade</taxon>
        <taxon>Phaseoleae</taxon>
        <taxon>Vigna</taxon>
    </lineage>
</organism>
<name>A0A4D6MTK4_VIGUN</name>
<dbReference type="Proteomes" id="UP000501690">
    <property type="component" value="Linkage Group LG8"/>
</dbReference>
<evidence type="ECO:0000256" key="1">
    <source>
        <dbReference type="SAM" id="MobiDB-lite"/>
    </source>
</evidence>